<keyword evidence="1" id="KW-0812">Transmembrane</keyword>
<keyword evidence="1" id="KW-0472">Membrane</keyword>
<dbReference type="Proteomes" id="UP000515703">
    <property type="component" value="Chromosome"/>
</dbReference>
<accession>A0A7I8DUQ2</accession>
<reference evidence="2 3" key="2">
    <citation type="submission" date="2020-08" db="EMBL/GenBank/DDBJ databases">
        <authorList>
            <person name="Ueki A."/>
            <person name="Tonouchi A."/>
        </authorList>
    </citation>
    <scope>NUCLEOTIDE SEQUENCE [LARGE SCALE GENOMIC DNA]</scope>
    <source>
        <strain evidence="2 3">CTTW</strain>
    </source>
</reference>
<name>A0A7I8DUQ2_9FIRM</name>
<feature type="transmembrane region" description="Helical" evidence="1">
    <location>
        <begin position="5"/>
        <end position="22"/>
    </location>
</feature>
<evidence type="ECO:0000313" key="2">
    <source>
        <dbReference type="EMBL" id="BCK00087.1"/>
    </source>
</evidence>
<dbReference type="EMBL" id="AP023368">
    <property type="protein sequence ID" value="BCK00087.1"/>
    <property type="molecule type" value="Genomic_DNA"/>
</dbReference>
<evidence type="ECO:0000313" key="3">
    <source>
        <dbReference type="Proteomes" id="UP000515703"/>
    </source>
</evidence>
<dbReference type="AlphaFoldDB" id="A0A7I8DUQ2"/>
<gene>
    <name evidence="2" type="ORF">bsdcttw_31270</name>
</gene>
<evidence type="ECO:0000256" key="1">
    <source>
        <dbReference type="SAM" id="Phobius"/>
    </source>
</evidence>
<dbReference type="KEGG" id="acht:bsdcttw_31270"/>
<keyword evidence="3" id="KW-1185">Reference proteome</keyword>
<keyword evidence="1" id="KW-1133">Transmembrane helix</keyword>
<sequence length="90" mass="10708">MRWKILFAITLLSTIILFILYYRQIYCKNTFLFFGENENWRAVYTEIKKGNSLYDSISIQYKNARDANGELTNEAKKLGKIRCDIKRKSL</sequence>
<reference evidence="2 3" key="1">
    <citation type="submission" date="2020-08" db="EMBL/GenBank/DDBJ databases">
        <title>Draft genome sequencing of an Anaerocolumna strain isolated from anoxic soil subjected to BSD treatment.</title>
        <authorList>
            <person name="Uek A."/>
            <person name="Tonouchi A."/>
        </authorList>
    </citation>
    <scope>NUCLEOTIDE SEQUENCE [LARGE SCALE GENOMIC DNA]</scope>
    <source>
        <strain evidence="2 3">CTTW</strain>
    </source>
</reference>
<organism evidence="2 3">
    <name type="scientific">Anaerocolumna chitinilytica</name>
    <dbReference type="NCBI Taxonomy" id="1727145"/>
    <lineage>
        <taxon>Bacteria</taxon>
        <taxon>Bacillati</taxon>
        <taxon>Bacillota</taxon>
        <taxon>Clostridia</taxon>
        <taxon>Lachnospirales</taxon>
        <taxon>Lachnospiraceae</taxon>
        <taxon>Anaerocolumna</taxon>
    </lineage>
</organism>
<proteinExistence type="predicted"/>
<dbReference type="RefSeq" id="WP_207726419.1">
    <property type="nucleotide sequence ID" value="NZ_AP023368.1"/>
</dbReference>
<protein>
    <submittedName>
        <fullName evidence="2">Uncharacterized protein</fullName>
    </submittedName>
</protein>